<dbReference type="EMBL" id="OOIP01000008">
    <property type="protein sequence ID" value="SPO38019.1"/>
    <property type="molecule type" value="Genomic_DNA"/>
</dbReference>
<dbReference type="OrthoDB" id="5319015at2759"/>
<dbReference type="PANTHER" id="PTHR38644">
    <property type="entry name" value="EXPRESSED PROTEIN"/>
    <property type="match status" value="1"/>
</dbReference>
<reference evidence="1 2" key="1">
    <citation type="submission" date="2018-03" db="EMBL/GenBank/DDBJ databases">
        <authorList>
            <person name="Guldener U."/>
        </authorList>
    </citation>
    <scope>NUCLEOTIDE SEQUENCE [LARGE SCALE GENOMIC DNA]</scope>
    <source>
        <strain evidence="1 2">DAOM196992</strain>
    </source>
</reference>
<evidence type="ECO:0000313" key="1">
    <source>
        <dbReference type="EMBL" id="SPO38019.1"/>
    </source>
</evidence>
<proteinExistence type="predicted"/>
<organism evidence="1 2">
    <name type="scientific">Pseudozyma flocculosa</name>
    <dbReference type="NCBI Taxonomy" id="84751"/>
    <lineage>
        <taxon>Eukaryota</taxon>
        <taxon>Fungi</taxon>
        <taxon>Dikarya</taxon>
        <taxon>Basidiomycota</taxon>
        <taxon>Ustilaginomycotina</taxon>
        <taxon>Ustilaginomycetes</taxon>
        <taxon>Ustilaginales</taxon>
        <taxon>Ustilaginaceae</taxon>
        <taxon>Pseudozyma</taxon>
    </lineage>
</organism>
<evidence type="ECO:0000313" key="2">
    <source>
        <dbReference type="Proteomes" id="UP000323386"/>
    </source>
</evidence>
<accession>A0A5C3F3I1</accession>
<protein>
    <submittedName>
        <fullName evidence="1">Uncharacterized protein</fullName>
    </submittedName>
</protein>
<keyword evidence="2" id="KW-1185">Reference proteome</keyword>
<sequence length="733" mass="77308">MSQAPPLARSALARLSNSPSRLAASLNRAPSNSSRTGPSEGRLAQLHALQRLFDSDSGIDSALWRSRLARTIQSLQQHSTPGTTPAPLRVLIAGSSLSRTADVVVSLFDEPLREQAAAGRTDLEVLRRALSQPGSTDSPRRFTVQHGFGPAQWSEGQRNVSIDRNWLLDANIQLTVILDPTADAAVHEAVYDSDIALFVTDSYALEQALVQASSGPSSNSPRSPATLDLASQFASKPNVHVIVNQLTDLAPQQHLAALEAAIGPAAVEQLAQSSSSAPLLAVSAADAIAANAALRQALTGPDVESSSRLWDEFSGRFTASKVADVHRLIQGGPGGRAVGNSLALVSQSAQVVIDHCISDVVSFCASASASFERLLAVSAALQSEDAGIQREAHDRVWPSMSTTATKRRGALSGKVKSWSPTGPGSASAIDEALAETADSIASTMERRLQWWKLVWKVDDIRAELEGVCAGFAASLESVLAYESGRLAALQVQQADRAERALTELRSVAARLEALRGTSRDAALFANDAEAVRSREARQLTPATLLEPIEQRREQLLRVGGPIDVLAGEARKLAVTTYAALGATGAGLGSASIMGASLGTGPLSMEPSTALALSLLICTAAAWRVQGRFAKIKARFWQDWDRLAEGLDHEVKDHLDTVLERDVVGPTCYIATGLSSLKAKWQRDVATVEARLRSLSAATSEAAGVQDRAASGAMAAVEVRGTGNGAVVDKAARP</sequence>
<dbReference type="AlphaFoldDB" id="A0A5C3F3I1"/>
<name>A0A5C3F3I1_9BASI</name>
<gene>
    <name evidence="1" type="ORF">PSFLO_03496</name>
</gene>
<dbReference type="Proteomes" id="UP000323386">
    <property type="component" value="Unassembled WGS sequence"/>
</dbReference>
<dbReference type="PANTHER" id="PTHR38644:SF1">
    <property type="entry name" value="EXPRESSED PROTEIN"/>
    <property type="match status" value="1"/>
</dbReference>